<evidence type="ECO:0000256" key="1">
    <source>
        <dbReference type="ARBA" id="ARBA00004141"/>
    </source>
</evidence>
<evidence type="ECO:0000313" key="6">
    <source>
        <dbReference type="EMBL" id="CAC5425591.1"/>
    </source>
</evidence>
<dbReference type="AlphaFoldDB" id="A0A6J8F256"/>
<feature type="transmembrane region" description="Helical" evidence="5">
    <location>
        <begin position="266"/>
        <end position="291"/>
    </location>
</feature>
<evidence type="ECO:0000256" key="4">
    <source>
        <dbReference type="ARBA" id="ARBA00023136"/>
    </source>
</evidence>
<organism evidence="6 7">
    <name type="scientific">Mytilus coruscus</name>
    <name type="common">Sea mussel</name>
    <dbReference type="NCBI Taxonomy" id="42192"/>
    <lineage>
        <taxon>Eukaryota</taxon>
        <taxon>Metazoa</taxon>
        <taxon>Spiralia</taxon>
        <taxon>Lophotrochozoa</taxon>
        <taxon>Mollusca</taxon>
        <taxon>Bivalvia</taxon>
        <taxon>Autobranchia</taxon>
        <taxon>Pteriomorphia</taxon>
        <taxon>Mytilida</taxon>
        <taxon>Mytiloidea</taxon>
        <taxon>Mytilidae</taxon>
        <taxon>Mytilinae</taxon>
        <taxon>Mytilus</taxon>
    </lineage>
</organism>
<dbReference type="InterPro" id="IPR036259">
    <property type="entry name" value="MFS_trans_sf"/>
</dbReference>
<dbReference type="EMBL" id="CACVKT020010252">
    <property type="protein sequence ID" value="CAC5425591.1"/>
    <property type="molecule type" value="Genomic_DNA"/>
</dbReference>
<feature type="transmembrane region" description="Helical" evidence="5">
    <location>
        <begin position="150"/>
        <end position="171"/>
    </location>
</feature>
<dbReference type="Proteomes" id="UP000507470">
    <property type="component" value="Unassembled WGS sequence"/>
</dbReference>
<dbReference type="GO" id="GO:0016020">
    <property type="term" value="C:membrane"/>
    <property type="evidence" value="ECO:0007669"/>
    <property type="project" value="UniProtKB-SubCell"/>
</dbReference>
<dbReference type="PANTHER" id="PTHR23507">
    <property type="entry name" value="ZGC:174356"/>
    <property type="match status" value="1"/>
</dbReference>
<dbReference type="InterPro" id="IPR005828">
    <property type="entry name" value="MFS_sugar_transport-like"/>
</dbReference>
<dbReference type="OrthoDB" id="3026777at2759"/>
<evidence type="ECO:0000256" key="2">
    <source>
        <dbReference type="ARBA" id="ARBA00022692"/>
    </source>
</evidence>
<keyword evidence="2 5" id="KW-0812">Transmembrane</keyword>
<gene>
    <name evidence="6" type="ORF">MCOR_57390</name>
</gene>
<feature type="transmembrane region" description="Helical" evidence="5">
    <location>
        <begin position="192"/>
        <end position="216"/>
    </location>
</feature>
<dbReference type="SUPFAM" id="SSF103473">
    <property type="entry name" value="MFS general substrate transporter"/>
    <property type="match status" value="1"/>
</dbReference>
<evidence type="ECO:0008006" key="8">
    <source>
        <dbReference type="Google" id="ProtNLM"/>
    </source>
</evidence>
<keyword evidence="3 5" id="KW-1133">Transmembrane helix</keyword>
<dbReference type="Gene3D" id="1.20.1250.20">
    <property type="entry name" value="MFS general substrate transporter like domains"/>
    <property type="match status" value="1"/>
</dbReference>
<accession>A0A6J8F256</accession>
<dbReference type="PANTHER" id="PTHR23507:SF1">
    <property type="entry name" value="FI18259P1-RELATED"/>
    <property type="match status" value="1"/>
</dbReference>
<protein>
    <recommendedName>
        <fullName evidence="8">SLC46A1</fullName>
    </recommendedName>
</protein>
<dbReference type="GO" id="GO:0022857">
    <property type="term" value="F:transmembrane transporter activity"/>
    <property type="evidence" value="ECO:0007669"/>
    <property type="project" value="InterPro"/>
</dbReference>
<sequence length="318" mass="35811">MEDEKEVLLVREKTYTECMSTRMKVMMYALIYNCAITVTTTIEPQFTYSYIKNHYSLNYTGDELQSNSSQDLHICDANSTSSDDKLQQLASDWSWYMQIAEAGVSFPIVVFSGPIADKIGRKPVLMWNLVITLVSFILKTVIVYRNMNLYYYTIACGILGLAGSFYTYQITNFAILADITSEGKDRSLMMTVYDALSAVGSVSFQIAIGTGIIRVLPVSLIRALLSEMVHKDKQGVLYSSIHVMETLLRIGGATLFNNIYHHTLSLYHGFVFFTMAGFVFVAFILMMYAVCLKKTKKSNELVIEKPAIQDVEGKESNV</sequence>
<proteinExistence type="predicted"/>
<feature type="transmembrane region" description="Helical" evidence="5">
    <location>
        <begin position="124"/>
        <end position="144"/>
    </location>
</feature>
<evidence type="ECO:0000313" key="7">
    <source>
        <dbReference type="Proteomes" id="UP000507470"/>
    </source>
</evidence>
<evidence type="ECO:0000256" key="5">
    <source>
        <dbReference type="SAM" id="Phobius"/>
    </source>
</evidence>
<feature type="transmembrane region" description="Helical" evidence="5">
    <location>
        <begin position="25"/>
        <end position="42"/>
    </location>
</feature>
<comment type="subcellular location">
    <subcellularLocation>
        <location evidence="1">Membrane</location>
        <topology evidence="1">Multi-pass membrane protein</topology>
    </subcellularLocation>
</comment>
<name>A0A6J8F256_MYTCO</name>
<reference evidence="6 7" key="1">
    <citation type="submission" date="2020-06" db="EMBL/GenBank/DDBJ databases">
        <authorList>
            <person name="Li R."/>
            <person name="Bekaert M."/>
        </authorList>
    </citation>
    <scope>NUCLEOTIDE SEQUENCE [LARGE SCALE GENOMIC DNA]</scope>
    <source>
        <strain evidence="7">wild</strain>
    </source>
</reference>
<keyword evidence="4 5" id="KW-0472">Membrane</keyword>
<keyword evidence="7" id="KW-1185">Reference proteome</keyword>
<evidence type="ECO:0000256" key="3">
    <source>
        <dbReference type="ARBA" id="ARBA00022989"/>
    </source>
</evidence>
<dbReference type="Pfam" id="PF00083">
    <property type="entry name" value="Sugar_tr"/>
    <property type="match status" value="1"/>
</dbReference>
<feature type="transmembrane region" description="Helical" evidence="5">
    <location>
        <begin position="93"/>
        <end position="112"/>
    </location>
</feature>